<sequence>MLKESLKNIPIRDLHDNGKLSVRALNCCLYIDLYTLYDIITYYEEGGSFMEIRNVGHRTSLELETLCKDILFQLKEPQIGDHQKKEPEYDRKSEVKELIENDLHHALNDKLISPAELFNYLSPLKKILVEKKYNELVSSCSKRTARWLGKINFENFIYDYLIERDGVLMNIRNLGKKAYPELIALKRKFENELLNIILLPEDAFPRERLILEKGKWFEEDFVYDYYTQQGHIPMFWILEKELRSNDRREIDVLLHSYHILENNKLLTNKSLGKIHNLSSQRINQIKNKTYRNFFSPNNSFIKQMKEECSFYQHSIKEDDIIWQDDDRISALIERENIHFTRAFILKILSLFTDSTHIYMGSFAIRENDKTWKNSVLIPAGLAESFNFNRFITDINHLVSISRIDLISHLGVYLLSSPGWQKYKDGILEGVIKVASDILEHEFGLATVSGKVITPPPPVLPKQPSDVIYEILKQQGTPMHIDDIFTEFKKILPEHKYTSSKQLRPLLYQHDLITHKGRKSMYMLKEWKHIKSGTIRETIIEFLNAHDSPRAVGEITDHVLQYFPETNINSIRTSMIKDSKKRFKQYKNGCFGLSNKTYPDKTGDPATLGISNKPFDERLADLEKFISQNWHFPFSASTDQNETSLYRWWRLQCINFDQLTEGQKSEVERIKDQYADIDTEKKVYEWNSKYNMLINFLSDNQRMPSSGSIGLEKMLYDWYSRAKNDFKTNRLNDEQKKKYLKFEKLAKNPYSFTSTILNGRISK</sequence>
<evidence type="ECO:0000313" key="1">
    <source>
        <dbReference type="EMBL" id="SCD19921.1"/>
    </source>
</evidence>
<gene>
    <name evidence="1" type="ORF">PSM36_1096</name>
</gene>
<dbReference type="Proteomes" id="UP000187464">
    <property type="component" value="Chromosome I"/>
</dbReference>
<accession>A0A1R3SWK7</accession>
<reference evidence="2" key="1">
    <citation type="submission" date="2016-08" db="EMBL/GenBank/DDBJ databases">
        <authorList>
            <person name="Wibberg D."/>
        </authorList>
    </citation>
    <scope>NUCLEOTIDE SEQUENCE [LARGE SCALE GENOMIC DNA]</scope>
</reference>
<protein>
    <recommendedName>
        <fullName evidence="3">RNA polymerase alpha subunit C-terminal domain-containing protein</fullName>
    </recommendedName>
</protein>
<dbReference type="Gene3D" id="1.10.150.20">
    <property type="entry name" value="5' to 3' exonuclease, C-terminal subdomain"/>
    <property type="match status" value="1"/>
</dbReference>
<dbReference type="AlphaFoldDB" id="A0A1R3SWK7"/>
<organism evidence="1 2">
    <name type="scientific">Proteiniphilum saccharofermentans</name>
    <dbReference type="NCBI Taxonomy" id="1642647"/>
    <lineage>
        <taxon>Bacteria</taxon>
        <taxon>Pseudomonadati</taxon>
        <taxon>Bacteroidota</taxon>
        <taxon>Bacteroidia</taxon>
        <taxon>Bacteroidales</taxon>
        <taxon>Dysgonomonadaceae</taxon>
        <taxon>Proteiniphilum</taxon>
    </lineage>
</organism>
<dbReference type="STRING" id="1642647.PSM36_1096"/>
<dbReference type="RefSeq" id="WP_076929514.1">
    <property type="nucleotide sequence ID" value="NZ_LT605205.1"/>
</dbReference>
<evidence type="ECO:0008006" key="3">
    <source>
        <dbReference type="Google" id="ProtNLM"/>
    </source>
</evidence>
<dbReference type="KEGG" id="psac:PSM36_1096"/>
<dbReference type="EMBL" id="LT605205">
    <property type="protein sequence ID" value="SCD19921.1"/>
    <property type="molecule type" value="Genomic_DNA"/>
</dbReference>
<proteinExistence type="predicted"/>
<name>A0A1R3SWK7_9BACT</name>
<evidence type="ECO:0000313" key="2">
    <source>
        <dbReference type="Proteomes" id="UP000187464"/>
    </source>
</evidence>
<keyword evidence="2" id="KW-1185">Reference proteome</keyword>